<sequence>KKVLVVYGGPGELHELAVKGANKVAVIEGEVTTKNTNGTSILNWTTSTSRKVVQVGDLFVYILDRNTAYNYWVPDFVREDKWGAYSAPINSTTSVIVEAGYLVRNVYIQDKALHINGDVNATVPIKVLGAPAGLRSLHFNDRSLKYTVDSVTGEWSSTLEYSSPALNLPELSALSWKYLDDLPEIQPSYDDSLWTAADHNSTVNPTALKTPTSLYASDYGYNAGVLIYRGHFIASGNETKFYLSTQGGSAFGSSVWLNSTYLGSWPGSDASLANNKTYTLPNLSAGKKYVLTILVDNSGLDGNWVVGVDAMKAPRGILDYNLDGSSASKSRISWKLTGNLGGEQYIDKARGPLNEGGLYAQRQSFVHPYPPNRNWAAGKPTDGINKAGVAFYQAEFDLKLPRDYDIPLSFRFGNTTTDGGAASYRALLWVNGYQFGK</sequence>
<protein>
    <submittedName>
        <fullName evidence="6">Beta-galactosidase</fullName>
    </submittedName>
</protein>
<dbReference type="SUPFAM" id="SSF51011">
    <property type="entry name" value="Glycosyl hydrolase domain"/>
    <property type="match status" value="1"/>
</dbReference>
<comment type="caution">
    <text evidence="6">The sequence shown here is derived from an EMBL/GenBank/DDBJ whole genome shotgun (WGS) entry which is preliminary data.</text>
</comment>
<feature type="domain" description="Beta-galactosidase jelly roll" evidence="5">
    <location>
        <begin position="189"/>
        <end position="301"/>
    </location>
</feature>
<dbReference type="Proteomes" id="UP001629113">
    <property type="component" value="Unassembled WGS sequence"/>
</dbReference>
<dbReference type="Pfam" id="PF13364">
    <property type="entry name" value="BetaGal_ABD2"/>
    <property type="match status" value="2"/>
</dbReference>
<feature type="non-terminal residue" evidence="6">
    <location>
        <position position="1"/>
    </location>
</feature>
<dbReference type="InterPro" id="IPR018954">
    <property type="entry name" value="Betagal_dom2"/>
</dbReference>
<accession>A0ABR4PRP2</accession>
<keyword evidence="2" id="KW-0326">Glycosidase</keyword>
<feature type="domain" description="Beta-galactosidase" evidence="4">
    <location>
        <begin position="72"/>
        <end position="155"/>
    </location>
</feature>
<keyword evidence="7" id="KW-1185">Reference proteome</keyword>
<evidence type="ECO:0000313" key="6">
    <source>
        <dbReference type="EMBL" id="KAL3426019.1"/>
    </source>
</evidence>
<dbReference type="Pfam" id="PF13363">
    <property type="entry name" value="BetaGal_dom3"/>
    <property type="match status" value="1"/>
</dbReference>
<dbReference type="InterPro" id="IPR036833">
    <property type="entry name" value="BetaGal_dom3_sf"/>
</dbReference>
<evidence type="ECO:0000256" key="1">
    <source>
        <dbReference type="ARBA" id="ARBA00022801"/>
    </source>
</evidence>
<name>A0ABR4PRP2_9HELO</name>
<reference evidence="6 7" key="1">
    <citation type="submission" date="2024-06" db="EMBL/GenBank/DDBJ databases">
        <title>Complete genome of Phlyctema vagabunda strain 19-DSS-EL-015.</title>
        <authorList>
            <person name="Fiorenzani C."/>
        </authorList>
    </citation>
    <scope>NUCLEOTIDE SEQUENCE [LARGE SCALE GENOMIC DNA]</scope>
    <source>
        <strain evidence="6 7">19-DSS-EL-015</strain>
    </source>
</reference>
<evidence type="ECO:0000313" key="7">
    <source>
        <dbReference type="Proteomes" id="UP001629113"/>
    </source>
</evidence>
<dbReference type="Gene3D" id="2.60.390.10">
    <property type="entry name" value="Beta-galactosidase, domain 3"/>
    <property type="match status" value="1"/>
</dbReference>
<dbReference type="Gene3D" id="2.60.120.260">
    <property type="entry name" value="Galactose-binding domain-like"/>
    <property type="match status" value="2"/>
</dbReference>
<organism evidence="6 7">
    <name type="scientific">Phlyctema vagabunda</name>
    <dbReference type="NCBI Taxonomy" id="108571"/>
    <lineage>
        <taxon>Eukaryota</taxon>
        <taxon>Fungi</taxon>
        <taxon>Dikarya</taxon>
        <taxon>Ascomycota</taxon>
        <taxon>Pezizomycotina</taxon>
        <taxon>Leotiomycetes</taxon>
        <taxon>Helotiales</taxon>
        <taxon>Dermateaceae</taxon>
        <taxon>Phlyctema</taxon>
    </lineage>
</organism>
<dbReference type="EMBL" id="JBFCZG010000002">
    <property type="protein sequence ID" value="KAL3426019.1"/>
    <property type="molecule type" value="Genomic_DNA"/>
</dbReference>
<dbReference type="InterPro" id="IPR025972">
    <property type="entry name" value="BetaGal_dom3"/>
</dbReference>
<dbReference type="Pfam" id="PF10435">
    <property type="entry name" value="BetaGal_dom2"/>
    <property type="match status" value="1"/>
</dbReference>
<evidence type="ECO:0000259" key="5">
    <source>
        <dbReference type="Pfam" id="PF13364"/>
    </source>
</evidence>
<dbReference type="SUPFAM" id="SSF117100">
    <property type="entry name" value="Beta-galactosidase LacA, domain 3"/>
    <property type="match status" value="1"/>
</dbReference>
<evidence type="ECO:0000259" key="4">
    <source>
        <dbReference type="Pfam" id="PF13363"/>
    </source>
</evidence>
<evidence type="ECO:0000256" key="2">
    <source>
        <dbReference type="ARBA" id="ARBA00023295"/>
    </source>
</evidence>
<dbReference type="SUPFAM" id="SSF49785">
    <property type="entry name" value="Galactose-binding domain-like"/>
    <property type="match status" value="2"/>
</dbReference>
<dbReference type="Gene3D" id="2.102.20.10">
    <property type="entry name" value="Beta-galactosidase, domain 2"/>
    <property type="match status" value="1"/>
</dbReference>
<dbReference type="InterPro" id="IPR008979">
    <property type="entry name" value="Galactose-bd-like_sf"/>
</dbReference>
<feature type="domain" description="Beta-galactosidase" evidence="3">
    <location>
        <begin position="1"/>
        <end position="71"/>
    </location>
</feature>
<keyword evidence="1" id="KW-0378">Hydrolase</keyword>
<evidence type="ECO:0000259" key="3">
    <source>
        <dbReference type="Pfam" id="PF10435"/>
    </source>
</evidence>
<dbReference type="InterPro" id="IPR025300">
    <property type="entry name" value="BetaGal_jelly_roll_dom"/>
</dbReference>
<gene>
    <name evidence="6" type="ORF">PVAG01_02810</name>
</gene>
<feature type="domain" description="Beta-galactosidase jelly roll" evidence="5">
    <location>
        <begin position="359"/>
        <end position="437"/>
    </location>
</feature>
<dbReference type="InterPro" id="IPR037110">
    <property type="entry name" value="Betagal_dom2_sf"/>
</dbReference>
<proteinExistence type="predicted"/>